<dbReference type="Proteomes" id="UP000314294">
    <property type="component" value="Unassembled WGS sequence"/>
</dbReference>
<proteinExistence type="predicted"/>
<reference evidence="2 3" key="1">
    <citation type="submission" date="2019-03" db="EMBL/GenBank/DDBJ databases">
        <title>First draft genome of Liparis tanakae, snailfish: a comprehensive survey of snailfish specific genes.</title>
        <authorList>
            <person name="Kim W."/>
            <person name="Song I."/>
            <person name="Jeong J.-H."/>
            <person name="Kim D."/>
            <person name="Kim S."/>
            <person name="Ryu S."/>
            <person name="Song J.Y."/>
            <person name="Lee S.K."/>
        </authorList>
    </citation>
    <scope>NUCLEOTIDE SEQUENCE [LARGE SCALE GENOMIC DNA]</scope>
    <source>
        <tissue evidence="2">Muscle</tissue>
    </source>
</reference>
<keyword evidence="3" id="KW-1185">Reference proteome</keyword>
<sequence length="81" mass="9024">MNQIKVKASAGPGPKSRSRPSHVTSDRSAIGRRSEAAMMSLLCLSLKFRHHGSYRPFIRLVFLVHTVCGSHIMSSLCRNEE</sequence>
<gene>
    <name evidence="2" type="ORF">EYF80_045271</name>
</gene>
<name>A0A4Z2FTL7_9TELE</name>
<evidence type="ECO:0000313" key="2">
    <source>
        <dbReference type="EMBL" id="TNN44548.1"/>
    </source>
</evidence>
<accession>A0A4Z2FTL7</accession>
<feature type="region of interest" description="Disordered" evidence="1">
    <location>
        <begin position="1"/>
        <end position="30"/>
    </location>
</feature>
<evidence type="ECO:0000256" key="1">
    <source>
        <dbReference type="SAM" id="MobiDB-lite"/>
    </source>
</evidence>
<dbReference type="EMBL" id="SRLO01000897">
    <property type="protein sequence ID" value="TNN44548.1"/>
    <property type="molecule type" value="Genomic_DNA"/>
</dbReference>
<evidence type="ECO:0000313" key="3">
    <source>
        <dbReference type="Proteomes" id="UP000314294"/>
    </source>
</evidence>
<dbReference type="AlphaFoldDB" id="A0A4Z2FTL7"/>
<organism evidence="2 3">
    <name type="scientific">Liparis tanakae</name>
    <name type="common">Tanaka's snailfish</name>
    <dbReference type="NCBI Taxonomy" id="230148"/>
    <lineage>
        <taxon>Eukaryota</taxon>
        <taxon>Metazoa</taxon>
        <taxon>Chordata</taxon>
        <taxon>Craniata</taxon>
        <taxon>Vertebrata</taxon>
        <taxon>Euteleostomi</taxon>
        <taxon>Actinopterygii</taxon>
        <taxon>Neopterygii</taxon>
        <taxon>Teleostei</taxon>
        <taxon>Neoteleostei</taxon>
        <taxon>Acanthomorphata</taxon>
        <taxon>Eupercaria</taxon>
        <taxon>Perciformes</taxon>
        <taxon>Cottioidei</taxon>
        <taxon>Cottales</taxon>
        <taxon>Liparidae</taxon>
        <taxon>Liparis</taxon>
    </lineage>
</organism>
<protein>
    <submittedName>
        <fullName evidence="2">Uncharacterized protein</fullName>
    </submittedName>
</protein>
<comment type="caution">
    <text evidence="2">The sequence shown here is derived from an EMBL/GenBank/DDBJ whole genome shotgun (WGS) entry which is preliminary data.</text>
</comment>